<evidence type="ECO:0000313" key="4">
    <source>
        <dbReference type="Proteomes" id="UP000285844"/>
    </source>
</evidence>
<proteinExistence type="predicted"/>
<evidence type="ECO:0000313" key="2">
    <source>
        <dbReference type="EMBL" id="RHC11439.1"/>
    </source>
</evidence>
<dbReference type="Pfam" id="PF06949">
    <property type="entry name" value="DUF1292"/>
    <property type="match status" value="1"/>
</dbReference>
<sequence length="87" mass="9997">MEKLEFIDENGEKTQFYVIEETRINGINYLLVSESDNEDEEAEAYILKDTSDAASEEAVYEFVEEDSELEAVGKVFSELMDDDVELK</sequence>
<dbReference type="Proteomes" id="UP000095621">
    <property type="component" value="Unassembled WGS sequence"/>
</dbReference>
<dbReference type="RefSeq" id="WP_022097851.1">
    <property type="nucleotide sequence ID" value="NZ_CZBU01000003.1"/>
</dbReference>
<protein>
    <submittedName>
        <fullName evidence="2">DUF1292 domain-containing protein</fullName>
    </submittedName>
    <submittedName>
        <fullName evidence="1">Uncharacterized protein conserved in bacteria</fullName>
    </submittedName>
</protein>
<organism evidence="1 3">
    <name type="scientific">Lachnospira eligens</name>
    <dbReference type="NCBI Taxonomy" id="39485"/>
    <lineage>
        <taxon>Bacteria</taxon>
        <taxon>Bacillati</taxon>
        <taxon>Bacillota</taxon>
        <taxon>Clostridia</taxon>
        <taxon>Lachnospirales</taxon>
        <taxon>Lachnospiraceae</taxon>
        <taxon>Lachnospira</taxon>
    </lineage>
</organism>
<evidence type="ECO:0000313" key="3">
    <source>
        <dbReference type="Proteomes" id="UP000095621"/>
    </source>
</evidence>
<name>A0A174YYC2_9FIRM</name>
<dbReference type="Proteomes" id="UP000285844">
    <property type="component" value="Unassembled WGS sequence"/>
</dbReference>
<reference evidence="1 3" key="1">
    <citation type="submission" date="2015-09" db="EMBL/GenBank/DDBJ databases">
        <authorList>
            <consortium name="Pathogen Informatics"/>
        </authorList>
    </citation>
    <scope>NUCLEOTIDE SEQUENCE [LARGE SCALE GENOMIC DNA]</scope>
    <source>
        <strain evidence="1 3">2789STDY5834875</strain>
    </source>
</reference>
<reference evidence="2 4" key="2">
    <citation type="submission" date="2018-08" db="EMBL/GenBank/DDBJ databases">
        <title>A genome reference for cultivated species of the human gut microbiota.</title>
        <authorList>
            <person name="Zou Y."/>
            <person name="Xue W."/>
            <person name="Luo G."/>
        </authorList>
    </citation>
    <scope>NUCLEOTIDE SEQUENCE [LARGE SCALE GENOMIC DNA]</scope>
    <source>
        <strain evidence="2 4">AM37-3BH</strain>
    </source>
</reference>
<dbReference type="AlphaFoldDB" id="A0A174YYC2"/>
<accession>A0A174YYC2</accession>
<dbReference type="InterPro" id="IPR009711">
    <property type="entry name" value="UPF0473"/>
</dbReference>
<dbReference type="EMBL" id="QSHM01000022">
    <property type="protein sequence ID" value="RHC11439.1"/>
    <property type="molecule type" value="Genomic_DNA"/>
</dbReference>
<dbReference type="OrthoDB" id="1934714at2"/>
<gene>
    <name evidence="2" type="ORF">DW858_13415</name>
    <name evidence="1" type="ORF">ERS852490_01310</name>
</gene>
<dbReference type="EMBL" id="CZBU01000003">
    <property type="protein sequence ID" value="CUQ76918.1"/>
    <property type="molecule type" value="Genomic_DNA"/>
</dbReference>
<evidence type="ECO:0000313" key="1">
    <source>
        <dbReference type="EMBL" id="CUQ76918.1"/>
    </source>
</evidence>